<sequence>MGFVRVVAAGMRRMRGRGVSGGVPRGWMIVAAATAATTLGGLGVGVVVRGHRRSRMVVVCRHSKP</sequence>
<name>F6GB03_RALS8</name>
<evidence type="ECO:0000313" key="2">
    <source>
        <dbReference type="EMBL" id="AEG72136.1"/>
    </source>
</evidence>
<protein>
    <recommendedName>
        <fullName evidence="4">Transmembrane protein</fullName>
    </recommendedName>
</protein>
<dbReference type="EMBL" id="CP002820">
    <property type="protein sequence ID" value="AEG72136.1"/>
    <property type="molecule type" value="Genomic_DNA"/>
</dbReference>
<gene>
    <name evidence="2" type="ordered locus">RSPO_m01501</name>
</gene>
<keyword evidence="1" id="KW-1133">Transmembrane helix</keyword>
<feature type="transmembrane region" description="Helical" evidence="1">
    <location>
        <begin position="27"/>
        <end position="48"/>
    </location>
</feature>
<organism evidence="2 3">
    <name type="scientific">Ralstonia solanacearum (strain Po82)</name>
    <dbReference type="NCBI Taxonomy" id="1031711"/>
    <lineage>
        <taxon>Bacteria</taxon>
        <taxon>Pseudomonadati</taxon>
        <taxon>Pseudomonadota</taxon>
        <taxon>Betaproteobacteria</taxon>
        <taxon>Burkholderiales</taxon>
        <taxon>Burkholderiaceae</taxon>
        <taxon>Ralstonia</taxon>
        <taxon>Ralstonia solanacearum species complex</taxon>
    </lineage>
</organism>
<evidence type="ECO:0000256" key="1">
    <source>
        <dbReference type="SAM" id="Phobius"/>
    </source>
</evidence>
<dbReference type="PATRIC" id="fig|1031711.3.peg.4682"/>
<dbReference type="AlphaFoldDB" id="F6GB03"/>
<evidence type="ECO:0000313" key="3">
    <source>
        <dbReference type="Proteomes" id="UP000007953"/>
    </source>
</evidence>
<reference evidence="2 3" key="1">
    <citation type="journal article" date="2011" name="J. Bacteriol.">
        <title>Complete genome sequence of the plant pathogen Ralstonia solanacearum strain Po82.</title>
        <authorList>
            <person name="Xu J."/>
            <person name="Zheng H.J."/>
            <person name="Liu L."/>
            <person name="Pan Z.C."/>
            <person name="Prior P."/>
            <person name="Tang B."/>
            <person name="Xu J.S."/>
            <person name="Zhang H."/>
            <person name="Tian Q."/>
            <person name="Zhang L.Q."/>
            <person name="Feng J."/>
        </authorList>
    </citation>
    <scope>NUCLEOTIDE SEQUENCE [LARGE SCALE GENOMIC DNA]</scope>
    <source>
        <strain evidence="3">Po82</strain>
    </source>
</reference>
<keyword evidence="1" id="KW-0472">Membrane</keyword>
<dbReference type="HOGENOM" id="CLU_2846711_0_0_4"/>
<keyword evidence="1" id="KW-0812">Transmembrane</keyword>
<dbReference type="KEGG" id="rsn:RSPO_m01501"/>
<accession>F6GB03</accession>
<geneLocation type="plasmid" evidence="3"/>
<evidence type="ECO:0008006" key="4">
    <source>
        <dbReference type="Google" id="ProtNLM"/>
    </source>
</evidence>
<keyword evidence="2" id="KW-0614">Plasmid</keyword>
<dbReference type="Proteomes" id="UP000007953">
    <property type="component" value="Plasmid megaplasmid"/>
</dbReference>
<proteinExistence type="predicted"/>